<protein>
    <submittedName>
        <fullName evidence="4">Dehydrogenase</fullName>
    </submittedName>
</protein>
<gene>
    <name evidence="4" type="ORF">EV137_1396</name>
</gene>
<evidence type="ECO:0000259" key="2">
    <source>
        <dbReference type="Pfam" id="PF01408"/>
    </source>
</evidence>
<dbReference type="InterPro" id="IPR055170">
    <property type="entry name" value="GFO_IDH_MocA-like_dom"/>
</dbReference>
<dbReference type="EMBL" id="SODU01000001">
    <property type="protein sequence ID" value="TDW94097.1"/>
    <property type="molecule type" value="Genomic_DNA"/>
</dbReference>
<dbReference type="Proteomes" id="UP000295060">
    <property type="component" value="Unassembled WGS sequence"/>
</dbReference>
<dbReference type="InterPro" id="IPR036291">
    <property type="entry name" value="NAD(P)-bd_dom_sf"/>
</dbReference>
<proteinExistence type="predicted"/>
<feature type="domain" description="Gfo/Idh/MocA-like oxidoreductase N-terminal" evidence="2">
    <location>
        <begin position="13"/>
        <end position="132"/>
    </location>
</feature>
<organism evidence="4 5">
    <name type="scientific">Kribbella pratensis</name>
    <dbReference type="NCBI Taxonomy" id="2512112"/>
    <lineage>
        <taxon>Bacteria</taxon>
        <taxon>Bacillati</taxon>
        <taxon>Actinomycetota</taxon>
        <taxon>Actinomycetes</taxon>
        <taxon>Propionibacteriales</taxon>
        <taxon>Kribbellaceae</taxon>
        <taxon>Kribbella</taxon>
    </lineage>
</organism>
<feature type="domain" description="GFO/IDH/MocA-like oxidoreductase" evidence="3">
    <location>
        <begin position="146"/>
        <end position="284"/>
    </location>
</feature>
<dbReference type="Pfam" id="PF01408">
    <property type="entry name" value="GFO_IDH_MocA"/>
    <property type="match status" value="1"/>
</dbReference>
<sequence>MNANSIAGMADSVRIGVVGAGSISVRGLLPHLGQPDLAGRVSLAAVCDPVPGRAEAAAEKFGVDRAFVQYEELLARGDVDAVTIASPIGLHYEQGKLALQAGKHVHFNKTMTLTVAEATELIELAAENDLRIVASPGEMLRPHHVRTRELIAEGAIGTLSWVSCGAAFGTYHEDESVRGGNDVLTNIDPSWYFRKPGGGPLYDMTVYALHSVTGILGPARRVTAMSGVRVPVRTSGGVDVQTDADDNTVILIDFGDNLFCVATGTAAGGMRGGFGGAYYGTAGTIDGLLLNGEPFDFPNRNPSEQSPRGPGNQALLPHVTGVHRKIEEQHVYEDVMQLVDWVRDGKPSIVTAEHARHVIDIIESAYRAAATGQTQDLTTTF</sequence>
<evidence type="ECO:0000259" key="3">
    <source>
        <dbReference type="Pfam" id="PF22725"/>
    </source>
</evidence>
<dbReference type="Gene3D" id="3.40.50.720">
    <property type="entry name" value="NAD(P)-binding Rossmann-like Domain"/>
    <property type="match status" value="1"/>
</dbReference>
<comment type="caution">
    <text evidence="4">The sequence shown here is derived from an EMBL/GenBank/DDBJ whole genome shotgun (WGS) entry which is preliminary data.</text>
</comment>
<evidence type="ECO:0000313" key="4">
    <source>
        <dbReference type="EMBL" id="TDW94097.1"/>
    </source>
</evidence>
<dbReference type="Pfam" id="PF22725">
    <property type="entry name" value="GFO_IDH_MocA_C3"/>
    <property type="match status" value="1"/>
</dbReference>
<dbReference type="SUPFAM" id="SSF51735">
    <property type="entry name" value="NAD(P)-binding Rossmann-fold domains"/>
    <property type="match status" value="1"/>
</dbReference>
<keyword evidence="1" id="KW-0560">Oxidoreductase</keyword>
<reference evidence="4 5" key="1">
    <citation type="submission" date="2019-03" db="EMBL/GenBank/DDBJ databases">
        <title>Genomic Encyclopedia of Type Strains, Phase III (KMG-III): the genomes of soil and plant-associated and newly described type strains.</title>
        <authorList>
            <person name="Whitman W."/>
        </authorList>
    </citation>
    <scope>NUCLEOTIDE SEQUENCE [LARGE SCALE GENOMIC DNA]</scope>
    <source>
        <strain evidence="4 5">VKMAc-2574</strain>
    </source>
</reference>
<dbReference type="PANTHER" id="PTHR43818:SF11">
    <property type="entry name" value="BCDNA.GH03377"/>
    <property type="match status" value="1"/>
</dbReference>
<evidence type="ECO:0000313" key="5">
    <source>
        <dbReference type="Proteomes" id="UP000295060"/>
    </source>
</evidence>
<evidence type="ECO:0000256" key="1">
    <source>
        <dbReference type="ARBA" id="ARBA00023002"/>
    </source>
</evidence>
<name>A0ABY2FLT4_9ACTN</name>
<dbReference type="InterPro" id="IPR000683">
    <property type="entry name" value="Gfo/Idh/MocA-like_OxRdtase_N"/>
</dbReference>
<keyword evidence="5" id="KW-1185">Reference proteome</keyword>
<dbReference type="PANTHER" id="PTHR43818">
    <property type="entry name" value="BCDNA.GH03377"/>
    <property type="match status" value="1"/>
</dbReference>
<dbReference type="InterPro" id="IPR050463">
    <property type="entry name" value="Gfo/Idh/MocA_oxidrdct_glycsds"/>
</dbReference>
<accession>A0ABY2FLT4</accession>
<dbReference type="SUPFAM" id="SSF55347">
    <property type="entry name" value="Glyceraldehyde-3-phosphate dehydrogenase-like, C-terminal domain"/>
    <property type="match status" value="1"/>
</dbReference>
<dbReference type="Gene3D" id="3.30.360.10">
    <property type="entry name" value="Dihydrodipicolinate Reductase, domain 2"/>
    <property type="match status" value="1"/>
</dbReference>